<name>A0AAD1XH69_EUPCR</name>
<evidence type="ECO:0000256" key="1">
    <source>
        <dbReference type="ARBA" id="ARBA00008315"/>
    </source>
</evidence>
<gene>
    <name evidence="2" type="ORF">ECRASSUSDP1_LOCUS13962</name>
</gene>
<protein>
    <submittedName>
        <fullName evidence="2">Uncharacterized protein</fullName>
    </submittedName>
</protein>
<dbReference type="AlphaFoldDB" id="A0AAD1XH69"/>
<evidence type="ECO:0000313" key="3">
    <source>
        <dbReference type="Proteomes" id="UP001295684"/>
    </source>
</evidence>
<sequence length="329" mass="39083">MWSTANRVIDEQAKIQEHINHLERIKNIRPTLKNAKKSKLEKSLGPYSRKNRIKIDRSNEIMYQNQMLLRRIEEINNNKRPTTTFQVKDIKKRKKNSKSLNTTMRINKDKERIRENRRFVDKLVHIKPVISTNKLKKEYNKQRYFKNQISKNSNKYYHNKFFYENFDKKLSPFLWEDKSDIESVYLTNSPLKDTMSSSINYDNDYTQETRNFYTHKQSRRIRSGKNYAIRLRSGKTKTRGAKSRLSRRNNKIKIGYQKKFRRPFSAINNCTDLSIRPTDFVDEATLQIHNESSSQDTGDDKIKSVLAKQLINTFGRPAENQNSSINGNE</sequence>
<reference evidence="2" key="1">
    <citation type="submission" date="2023-07" db="EMBL/GenBank/DDBJ databases">
        <authorList>
            <consortium name="AG Swart"/>
            <person name="Singh M."/>
            <person name="Singh A."/>
            <person name="Seah K."/>
            <person name="Emmerich C."/>
        </authorList>
    </citation>
    <scope>NUCLEOTIDE SEQUENCE</scope>
    <source>
        <strain evidence="2">DP1</strain>
    </source>
</reference>
<dbReference type="EMBL" id="CAMPGE010013926">
    <property type="protein sequence ID" value="CAI2372631.1"/>
    <property type="molecule type" value="Genomic_DNA"/>
</dbReference>
<dbReference type="Pfam" id="PF13879">
    <property type="entry name" value="Hmw_CFAP97"/>
    <property type="match status" value="1"/>
</dbReference>
<comment type="caution">
    <text evidence="2">The sequence shown here is derived from an EMBL/GenBank/DDBJ whole genome shotgun (WGS) entry which is preliminary data.</text>
</comment>
<dbReference type="InterPro" id="IPR029488">
    <property type="entry name" value="Hmw/CFAP97"/>
</dbReference>
<proteinExistence type="inferred from homology"/>
<dbReference type="Proteomes" id="UP001295684">
    <property type="component" value="Unassembled WGS sequence"/>
</dbReference>
<comment type="similarity">
    <text evidence="1">Belongs to the CFAP97 family.</text>
</comment>
<organism evidence="2 3">
    <name type="scientific">Euplotes crassus</name>
    <dbReference type="NCBI Taxonomy" id="5936"/>
    <lineage>
        <taxon>Eukaryota</taxon>
        <taxon>Sar</taxon>
        <taxon>Alveolata</taxon>
        <taxon>Ciliophora</taxon>
        <taxon>Intramacronucleata</taxon>
        <taxon>Spirotrichea</taxon>
        <taxon>Hypotrichia</taxon>
        <taxon>Euplotida</taxon>
        <taxon>Euplotidae</taxon>
        <taxon>Moneuplotes</taxon>
    </lineage>
</organism>
<keyword evidence="3" id="KW-1185">Reference proteome</keyword>
<accession>A0AAD1XH69</accession>
<evidence type="ECO:0000313" key="2">
    <source>
        <dbReference type="EMBL" id="CAI2372631.1"/>
    </source>
</evidence>